<dbReference type="InterPro" id="IPR007829">
    <property type="entry name" value="TM2"/>
</dbReference>
<reference evidence="8 10" key="1">
    <citation type="journal article" date="2017" name="BMC Genomics">
        <title>Comparative genomic and phylogenomic analyses of the Bifidobacteriaceae family.</title>
        <authorList>
            <person name="Lugli G.A."/>
            <person name="Milani C."/>
            <person name="Turroni F."/>
            <person name="Duranti S."/>
            <person name="Mancabelli L."/>
            <person name="Mangifesta M."/>
            <person name="Ferrario C."/>
            <person name="Modesto M."/>
            <person name="Mattarelli P."/>
            <person name="Jiri K."/>
            <person name="van Sinderen D."/>
            <person name="Ventura M."/>
        </authorList>
    </citation>
    <scope>NUCLEOTIDE SEQUENCE [LARGE SCALE GENOMIC DNA]</scope>
    <source>
        <strain evidence="8 10">DSM 100216</strain>
    </source>
</reference>
<evidence type="ECO:0000256" key="4">
    <source>
        <dbReference type="ARBA" id="ARBA00023136"/>
    </source>
</evidence>
<evidence type="ECO:0000259" key="7">
    <source>
        <dbReference type="Pfam" id="PF05154"/>
    </source>
</evidence>
<keyword evidence="4 6" id="KW-0472">Membrane</keyword>
<organism evidence="8 10">
    <name type="scientific">Bifidobacterium eulemuris</name>
    <dbReference type="NCBI Taxonomy" id="1765219"/>
    <lineage>
        <taxon>Bacteria</taxon>
        <taxon>Bacillati</taxon>
        <taxon>Actinomycetota</taxon>
        <taxon>Actinomycetes</taxon>
        <taxon>Bifidobacteriales</taxon>
        <taxon>Bifidobacteriaceae</taxon>
        <taxon>Bifidobacterium</taxon>
    </lineage>
</organism>
<keyword evidence="2 6" id="KW-0812">Transmembrane</keyword>
<feature type="domain" description="TM2" evidence="7">
    <location>
        <begin position="106"/>
        <end position="155"/>
    </location>
</feature>
<dbReference type="EMBL" id="CP062938">
    <property type="protein sequence ID" value="QOL31586.1"/>
    <property type="molecule type" value="Genomic_DNA"/>
</dbReference>
<protein>
    <submittedName>
        <fullName evidence="8">TM2 domain-containing protein</fullName>
    </submittedName>
</protein>
<dbReference type="GO" id="GO:0016020">
    <property type="term" value="C:membrane"/>
    <property type="evidence" value="ECO:0007669"/>
    <property type="project" value="UniProtKB-SubCell"/>
</dbReference>
<dbReference type="EMBL" id="MWWZ01000004">
    <property type="protein sequence ID" value="OZG68871.1"/>
    <property type="molecule type" value="Genomic_DNA"/>
</dbReference>
<feature type="region of interest" description="Disordered" evidence="5">
    <location>
        <begin position="1"/>
        <end position="57"/>
    </location>
</feature>
<reference evidence="9 11" key="2">
    <citation type="submission" date="2020-10" db="EMBL/GenBank/DDBJ databases">
        <title>Genome sequencing of Bifidobacterium eulemuris_DSMZ_100216.</title>
        <authorList>
            <person name="Kim J."/>
        </authorList>
    </citation>
    <scope>NUCLEOTIDE SEQUENCE [LARGE SCALE GENOMIC DNA]</scope>
    <source>
        <strain evidence="9 11">DSM 100216</strain>
    </source>
</reference>
<feature type="transmembrane region" description="Helical" evidence="6">
    <location>
        <begin position="135"/>
        <end position="161"/>
    </location>
</feature>
<evidence type="ECO:0000256" key="1">
    <source>
        <dbReference type="ARBA" id="ARBA00004141"/>
    </source>
</evidence>
<dbReference type="RefSeq" id="WP_094635987.1">
    <property type="nucleotide sequence ID" value="NZ_CP062938.1"/>
</dbReference>
<feature type="compositionally biased region" description="Low complexity" evidence="5">
    <location>
        <begin position="39"/>
        <end position="57"/>
    </location>
</feature>
<feature type="transmembrane region" description="Helical" evidence="6">
    <location>
        <begin position="110"/>
        <end position="129"/>
    </location>
</feature>
<evidence type="ECO:0000256" key="6">
    <source>
        <dbReference type="SAM" id="Phobius"/>
    </source>
</evidence>
<dbReference type="OrthoDB" id="2004788at2"/>
<evidence type="ECO:0000313" key="11">
    <source>
        <dbReference type="Proteomes" id="UP000593943"/>
    </source>
</evidence>
<sequence length="186" mass="20247">MTDYQQQVPQPDNEQSGYGQADSYASTQNSYAPQGGTSQPQYEQPQGYGQQQGYAQQQQPYGQQSYTQYTGQSYGQQPYTQYTGQPYGQQPYGQPYGQPYMPVYGGKSKLAAGLLGIFLGSLGVHNFYLGNTGKAVAQLLLTLVGWIVIVGPLVSGIWALVEAILILCSQPGSPWHQDASGRELTD</sequence>
<evidence type="ECO:0000313" key="8">
    <source>
        <dbReference type="EMBL" id="OZG68871.1"/>
    </source>
</evidence>
<name>A0A261GBR0_9BIFI</name>
<dbReference type="KEGG" id="beu:BE0216_03255"/>
<evidence type="ECO:0000313" key="9">
    <source>
        <dbReference type="EMBL" id="QOL31586.1"/>
    </source>
</evidence>
<keyword evidence="11" id="KW-1185">Reference proteome</keyword>
<gene>
    <name evidence="9" type="ORF">BE0216_03255</name>
    <name evidence="8" type="ORF">BEUL_0277</name>
</gene>
<dbReference type="Pfam" id="PF05154">
    <property type="entry name" value="TM2"/>
    <property type="match status" value="1"/>
</dbReference>
<dbReference type="Proteomes" id="UP000216057">
    <property type="component" value="Unassembled WGS sequence"/>
</dbReference>
<evidence type="ECO:0000313" key="10">
    <source>
        <dbReference type="Proteomes" id="UP000216057"/>
    </source>
</evidence>
<evidence type="ECO:0000256" key="5">
    <source>
        <dbReference type="SAM" id="MobiDB-lite"/>
    </source>
</evidence>
<comment type="subcellular location">
    <subcellularLocation>
        <location evidence="1">Membrane</location>
        <topology evidence="1">Multi-pass membrane protein</topology>
    </subcellularLocation>
</comment>
<feature type="compositionally biased region" description="Polar residues" evidence="5">
    <location>
        <begin position="1"/>
        <end position="38"/>
    </location>
</feature>
<dbReference type="Proteomes" id="UP000593943">
    <property type="component" value="Chromosome"/>
</dbReference>
<proteinExistence type="predicted"/>
<dbReference type="AlphaFoldDB" id="A0A261GBR0"/>
<evidence type="ECO:0000256" key="3">
    <source>
        <dbReference type="ARBA" id="ARBA00022989"/>
    </source>
</evidence>
<accession>A0A261GBR0</accession>
<evidence type="ECO:0000256" key="2">
    <source>
        <dbReference type="ARBA" id="ARBA00022692"/>
    </source>
</evidence>
<keyword evidence="3 6" id="KW-1133">Transmembrane helix</keyword>